<comment type="catalytic activity">
    <reaction evidence="10">
        <text>(3E,5Z,8Z,11Z,14Z)-eicosapentaenoyl-CoA = (2E,4E,8Z,11Z,14Z)-eicosapentaenoyl-CoA</text>
        <dbReference type="Rhea" id="RHEA:45224"/>
        <dbReference type="ChEBI" id="CHEBI:85090"/>
        <dbReference type="ChEBI" id="CHEBI:85091"/>
    </reaction>
</comment>
<reference evidence="14" key="1">
    <citation type="submission" date="2022-10" db="EMBL/GenBank/DDBJ databases">
        <title>Genome assembly of Pristionchus species.</title>
        <authorList>
            <person name="Yoshida K."/>
            <person name="Sommer R.J."/>
        </authorList>
    </citation>
    <scope>NUCLEOTIDE SEQUENCE [LARGE SCALE GENOMIC DNA]</scope>
    <source>
        <strain evidence="14">RS5460</strain>
    </source>
</reference>
<evidence type="ECO:0000256" key="12">
    <source>
        <dbReference type="ARBA" id="ARBA00071021"/>
    </source>
</evidence>
<dbReference type="SUPFAM" id="SSF52096">
    <property type="entry name" value="ClpP/crotonase"/>
    <property type="match status" value="1"/>
</dbReference>
<name>A0AAN5CM26_9BILA</name>
<keyword evidence="8" id="KW-0413">Isomerase</keyword>
<dbReference type="GO" id="GO:0005739">
    <property type="term" value="C:mitochondrion"/>
    <property type="evidence" value="ECO:0007669"/>
    <property type="project" value="TreeGrafter"/>
</dbReference>
<evidence type="ECO:0000256" key="7">
    <source>
        <dbReference type="ARBA" id="ARBA00023140"/>
    </source>
</evidence>
<evidence type="ECO:0000256" key="3">
    <source>
        <dbReference type="ARBA" id="ARBA00005254"/>
    </source>
</evidence>
<accession>A0AAN5CM26</accession>
<dbReference type="GO" id="GO:0051750">
    <property type="term" value="F:delta(3,5)-delta(2,4)-dienoyl-CoA isomerase activity"/>
    <property type="evidence" value="ECO:0007669"/>
    <property type="project" value="TreeGrafter"/>
</dbReference>
<dbReference type="Proteomes" id="UP001328107">
    <property type="component" value="Unassembled WGS sequence"/>
</dbReference>
<dbReference type="PANTHER" id="PTHR43149">
    <property type="entry name" value="ENOYL-COA HYDRATASE"/>
    <property type="match status" value="1"/>
</dbReference>
<protein>
    <recommendedName>
        <fullName evidence="12">Delta(3,5)-Delta(2,4)-dienoyl-CoA isomerase, mitochondrial</fullName>
    </recommendedName>
</protein>
<gene>
    <name evidence="13" type="ORF">PMAYCL1PPCAC_17034</name>
</gene>
<comment type="function">
    <text evidence="11">Isomerization of 3-trans,5-cis-dienoyl-CoA to 2-trans,4-trans-dienoyl-CoA.</text>
</comment>
<dbReference type="GO" id="GO:0005777">
    <property type="term" value="C:peroxisome"/>
    <property type="evidence" value="ECO:0007669"/>
    <property type="project" value="UniProtKB-SubCell"/>
</dbReference>
<dbReference type="FunFam" id="3.90.226.10:FF:000024">
    <property type="entry name" value="Delta3,5-delta2,4-dienoyl-CoA isomerase"/>
    <property type="match status" value="1"/>
</dbReference>
<dbReference type="InterPro" id="IPR001753">
    <property type="entry name" value="Enoyl-CoA_hydra/iso"/>
</dbReference>
<dbReference type="InterPro" id="IPR045002">
    <property type="entry name" value="Ech1-like"/>
</dbReference>
<evidence type="ECO:0000256" key="6">
    <source>
        <dbReference type="ARBA" id="ARBA00023098"/>
    </source>
</evidence>
<sequence>TICSHPQLGIARTNSFSQSEGSSLQFLQMIYTNKAVLVHDLGDGVFHVQLNNPKQLNAMNQTFWDEFPDVFTKLDVDPNCRAIVLSGNGRAFCSGIDLKTLSSSIPMDVEMDTARRSRHMLRWLESVQKSVTLVEKCCKPVIAAIHGFCLGAGVDLIAACDIRYCSKEVEFCVKEVAVGLAADLGSLNRLPKMVGNEGWLRELCYTARKFGLQEALEHGLVSRICDSPEAVVAAAKETAKAIAASSPVAVQGTKLVLNYSRDHTVDESLHYVALWNASQLQTDDVAASAVAVLTKGPKPAYAKL</sequence>
<evidence type="ECO:0000256" key="9">
    <source>
        <dbReference type="ARBA" id="ARBA00051408"/>
    </source>
</evidence>
<dbReference type="AlphaFoldDB" id="A0AAN5CM26"/>
<dbReference type="GO" id="GO:0006631">
    <property type="term" value="P:fatty acid metabolic process"/>
    <property type="evidence" value="ECO:0007669"/>
    <property type="project" value="UniProtKB-KW"/>
</dbReference>
<dbReference type="EMBL" id="BTRK01000004">
    <property type="protein sequence ID" value="GMR46839.1"/>
    <property type="molecule type" value="Genomic_DNA"/>
</dbReference>
<dbReference type="NCBIfam" id="NF004794">
    <property type="entry name" value="PRK06142.1"/>
    <property type="match status" value="1"/>
</dbReference>
<evidence type="ECO:0000256" key="1">
    <source>
        <dbReference type="ARBA" id="ARBA00004275"/>
    </source>
</evidence>
<dbReference type="FunFam" id="1.10.12.10:FF:000004">
    <property type="entry name" value="Delta3,5-delta2,4-dienoyl-CoA isomerase"/>
    <property type="match status" value="1"/>
</dbReference>
<comment type="similarity">
    <text evidence="3">Belongs to the enoyl-CoA hydratase/isomerase family.</text>
</comment>
<comment type="caution">
    <text evidence="13">The sequence shown here is derived from an EMBL/GenBank/DDBJ whole genome shotgun (WGS) entry which is preliminary data.</text>
</comment>
<evidence type="ECO:0000256" key="10">
    <source>
        <dbReference type="ARBA" id="ARBA00052809"/>
    </source>
</evidence>
<proteinExistence type="inferred from homology"/>
<comment type="pathway">
    <text evidence="2">Lipid metabolism; fatty acid beta-oxidation.</text>
</comment>
<dbReference type="InterPro" id="IPR029045">
    <property type="entry name" value="ClpP/crotonase-like_dom_sf"/>
</dbReference>
<evidence type="ECO:0000313" key="14">
    <source>
        <dbReference type="Proteomes" id="UP001328107"/>
    </source>
</evidence>
<comment type="subcellular location">
    <subcellularLocation>
        <location evidence="1">Peroxisome</location>
    </subcellularLocation>
</comment>
<evidence type="ECO:0000256" key="5">
    <source>
        <dbReference type="ARBA" id="ARBA00022990"/>
    </source>
</evidence>
<organism evidence="13 14">
    <name type="scientific">Pristionchus mayeri</name>
    <dbReference type="NCBI Taxonomy" id="1317129"/>
    <lineage>
        <taxon>Eukaryota</taxon>
        <taxon>Metazoa</taxon>
        <taxon>Ecdysozoa</taxon>
        <taxon>Nematoda</taxon>
        <taxon>Chromadorea</taxon>
        <taxon>Rhabditida</taxon>
        <taxon>Rhabditina</taxon>
        <taxon>Diplogasteromorpha</taxon>
        <taxon>Diplogasteroidea</taxon>
        <taxon>Neodiplogasteridae</taxon>
        <taxon>Pristionchus</taxon>
    </lineage>
</organism>
<comment type="catalytic activity">
    <reaction evidence="9">
        <text>(3E,5Z)-octadienoyl-CoA = (2E,4E)-octadienoyl-CoA</text>
        <dbReference type="Rhea" id="RHEA:45244"/>
        <dbReference type="ChEBI" id="CHEBI:62243"/>
        <dbReference type="ChEBI" id="CHEBI:85108"/>
    </reaction>
</comment>
<dbReference type="Gene3D" id="3.90.226.10">
    <property type="entry name" value="2-enoyl-CoA Hydratase, Chain A, domain 1"/>
    <property type="match status" value="1"/>
</dbReference>
<evidence type="ECO:0000256" key="11">
    <source>
        <dbReference type="ARBA" id="ARBA00055786"/>
    </source>
</evidence>
<feature type="non-terminal residue" evidence="13">
    <location>
        <position position="1"/>
    </location>
</feature>
<dbReference type="InterPro" id="IPR014748">
    <property type="entry name" value="Enoyl-CoA_hydra_C"/>
</dbReference>
<keyword evidence="6" id="KW-0443">Lipid metabolism</keyword>
<evidence type="ECO:0000256" key="4">
    <source>
        <dbReference type="ARBA" id="ARBA00022832"/>
    </source>
</evidence>
<dbReference type="PANTHER" id="PTHR43149:SF1">
    <property type="entry name" value="DELTA(3,5)-DELTA(2,4)-DIENOYL-COA ISOMERASE, MITOCHONDRIAL"/>
    <property type="match status" value="1"/>
</dbReference>
<keyword evidence="4" id="KW-0276">Fatty acid metabolism</keyword>
<dbReference type="CDD" id="cd06558">
    <property type="entry name" value="crotonase-like"/>
    <property type="match status" value="1"/>
</dbReference>
<keyword evidence="14" id="KW-1185">Reference proteome</keyword>
<evidence type="ECO:0000313" key="13">
    <source>
        <dbReference type="EMBL" id="GMR46839.1"/>
    </source>
</evidence>
<evidence type="ECO:0000256" key="8">
    <source>
        <dbReference type="ARBA" id="ARBA00023235"/>
    </source>
</evidence>
<keyword evidence="5" id="KW-0007">Acetylation</keyword>
<keyword evidence="7" id="KW-0576">Peroxisome</keyword>
<dbReference type="Gene3D" id="1.10.12.10">
    <property type="entry name" value="Lyase 2-enoyl-coa Hydratase, Chain A, domain 2"/>
    <property type="match status" value="1"/>
</dbReference>
<evidence type="ECO:0000256" key="2">
    <source>
        <dbReference type="ARBA" id="ARBA00005005"/>
    </source>
</evidence>
<dbReference type="Pfam" id="PF00378">
    <property type="entry name" value="ECH_1"/>
    <property type="match status" value="1"/>
</dbReference>